<dbReference type="STRING" id="645133.E3Q7R0"/>
<gene>
    <name evidence="1" type="ORF">GLRG_02093</name>
</gene>
<proteinExistence type="predicted"/>
<organism evidence="2">
    <name type="scientific">Colletotrichum graminicola (strain M1.001 / M2 / FGSC 10212)</name>
    <name type="common">Maize anthracnose fungus</name>
    <name type="synonym">Glomerella graminicola</name>
    <dbReference type="NCBI Taxonomy" id="645133"/>
    <lineage>
        <taxon>Eukaryota</taxon>
        <taxon>Fungi</taxon>
        <taxon>Dikarya</taxon>
        <taxon>Ascomycota</taxon>
        <taxon>Pezizomycotina</taxon>
        <taxon>Sordariomycetes</taxon>
        <taxon>Hypocreomycetidae</taxon>
        <taxon>Glomerellales</taxon>
        <taxon>Glomerellaceae</taxon>
        <taxon>Colletotrichum</taxon>
        <taxon>Colletotrichum graminicola species complex</taxon>
    </lineage>
</organism>
<evidence type="ECO:0000313" key="1">
    <source>
        <dbReference type="EMBL" id="EFQ26922.1"/>
    </source>
</evidence>
<protein>
    <submittedName>
        <fullName evidence="1">Uncharacterized protein</fullName>
    </submittedName>
</protein>
<dbReference type="OrthoDB" id="4851360at2759"/>
<accession>E3Q7R0</accession>
<sequence>MAFNGPLQRQSVVAGMRLSDETANVHFHHASGRAQDVPVRVLPLIPIALWGLSGSGKTQVALEFAYRRSDVYME</sequence>
<keyword evidence="2" id="KW-1185">Reference proteome</keyword>
<dbReference type="EMBL" id="GG697336">
    <property type="protein sequence ID" value="EFQ26922.1"/>
    <property type="molecule type" value="Genomic_DNA"/>
</dbReference>
<dbReference type="AlphaFoldDB" id="E3Q7R0"/>
<dbReference type="RefSeq" id="XP_008090942.1">
    <property type="nucleotide sequence ID" value="XM_008092751.1"/>
</dbReference>
<name>E3Q7R0_COLGM</name>
<evidence type="ECO:0000313" key="2">
    <source>
        <dbReference type="Proteomes" id="UP000008782"/>
    </source>
</evidence>
<dbReference type="HOGENOM" id="CLU_2687676_0_0_1"/>
<dbReference type="Proteomes" id="UP000008782">
    <property type="component" value="Unassembled WGS sequence"/>
</dbReference>
<dbReference type="eggNOG" id="ENOG502T5VR">
    <property type="taxonomic scope" value="Eukaryota"/>
</dbReference>
<dbReference type="GeneID" id="24407458"/>
<dbReference type="VEuPathDB" id="FungiDB:GLRG_02093"/>
<reference evidence="2" key="1">
    <citation type="journal article" date="2012" name="Nat. Genet.">
        <title>Lifestyle transitions in plant pathogenic Colletotrichum fungi deciphered by genome and transcriptome analyses.</title>
        <authorList>
            <person name="O'Connell R.J."/>
            <person name="Thon M.R."/>
            <person name="Hacquard S."/>
            <person name="Amyotte S.G."/>
            <person name="Kleemann J."/>
            <person name="Torres M.F."/>
            <person name="Damm U."/>
            <person name="Buiate E.A."/>
            <person name="Epstein L."/>
            <person name="Alkan N."/>
            <person name="Altmueller J."/>
            <person name="Alvarado-Balderrama L."/>
            <person name="Bauser C.A."/>
            <person name="Becker C."/>
            <person name="Birren B.W."/>
            <person name="Chen Z."/>
            <person name="Choi J."/>
            <person name="Crouch J.A."/>
            <person name="Duvick J.P."/>
            <person name="Farman M.A."/>
            <person name="Gan P."/>
            <person name="Heiman D."/>
            <person name="Henrissat B."/>
            <person name="Howard R.J."/>
            <person name="Kabbage M."/>
            <person name="Koch C."/>
            <person name="Kracher B."/>
            <person name="Kubo Y."/>
            <person name="Law A.D."/>
            <person name="Lebrun M.-H."/>
            <person name="Lee Y.-H."/>
            <person name="Miyara I."/>
            <person name="Moore N."/>
            <person name="Neumann U."/>
            <person name="Nordstroem K."/>
            <person name="Panaccione D.G."/>
            <person name="Panstruga R."/>
            <person name="Place M."/>
            <person name="Proctor R.H."/>
            <person name="Prusky D."/>
            <person name="Rech G."/>
            <person name="Reinhardt R."/>
            <person name="Rollins J.A."/>
            <person name="Rounsley S."/>
            <person name="Schardl C.L."/>
            <person name="Schwartz D.C."/>
            <person name="Shenoy N."/>
            <person name="Shirasu K."/>
            <person name="Sikhakolli U.R."/>
            <person name="Stueber K."/>
            <person name="Sukno S.A."/>
            <person name="Sweigard J.A."/>
            <person name="Takano Y."/>
            <person name="Takahara H."/>
            <person name="Trail F."/>
            <person name="van der Does H.C."/>
            <person name="Voll L.M."/>
            <person name="Will I."/>
            <person name="Young S."/>
            <person name="Zeng Q."/>
            <person name="Zhang J."/>
            <person name="Zhou S."/>
            <person name="Dickman M.B."/>
            <person name="Schulze-Lefert P."/>
            <person name="Ver Loren van Themaat E."/>
            <person name="Ma L.-J."/>
            <person name="Vaillancourt L.J."/>
        </authorList>
    </citation>
    <scope>NUCLEOTIDE SEQUENCE [LARGE SCALE GENOMIC DNA]</scope>
    <source>
        <strain evidence="2">M1.001 / M2 / FGSC 10212</strain>
    </source>
</reference>